<keyword evidence="3" id="KW-0808">Transferase</keyword>
<dbReference type="GeneID" id="65103217"/>
<proteinExistence type="predicted"/>
<dbReference type="InterPro" id="IPR053235">
    <property type="entry name" value="Ser_Thr_kinase"/>
</dbReference>
<accession>A0A6B9XM11</accession>
<comment type="catalytic activity">
    <reaction evidence="7">
        <text>L-threonyl-[protein] + ATP = O-phospho-L-threonyl-[protein] + ADP + H(+)</text>
        <dbReference type="Rhea" id="RHEA:46608"/>
        <dbReference type="Rhea" id="RHEA-COMP:11060"/>
        <dbReference type="Rhea" id="RHEA-COMP:11605"/>
        <dbReference type="ChEBI" id="CHEBI:15378"/>
        <dbReference type="ChEBI" id="CHEBI:30013"/>
        <dbReference type="ChEBI" id="CHEBI:30616"/>
        <dbReference type="ChEBI" id="CHEBI:61977"/>
        <dbReference type="ChEBI" id="CHEBI:456216"/>
        <dbReference type="EC" id="2.7.11.1"/>
    </reaction>
</comment>
<evidence type="ECO:0000313" key="12">
    <source>
        <dbReference type="Proteomes" id="UP000678193"/>
    </source>
</evidence>
<dbReference type="InterPro" id="IPR008271">
    <property type="entry name" value="Ser/Thr_kinase_AS"/>
</dbReference>
<evidence type="ECO:0000259" key="10">
    <source>
        <dbReference type="PROSITE" id="PS50011"/>
    </source>
</evidence>
<keyword evidence="5" id="KW-0418">Kinase</keyword>
<evidence type="ECO:0000256" key="6">
    <source>
        <dbReference type="ARBA" id="ARBA00022840"/>
    </source>
</evidence>
<keyword evidence="6 9" id="KW-0067">ATP-binding</keyword>
<dbReference type="PROSITE" id="PS00108">
    <property type="entry name" value="PROTEIN_KINASE_ST"/>
    <property type="match status" value="1"/>
</dbReference>
<dbReference type="EC" id="2.7.11.1" evidence="1"/>
<dbReference type="PROSITE" id="PS50011">
    <property type="entry name" value="PROTEIN_KINASE_DOM"/>
    <property type="match status" value="1"/>
</dbReference>
<protein>
    <recommendedName>
        <fullName evidence="1">non-specific serine/threonine protein kinase</fullName>
        <ecNumber evidence="1">2.7.11.1</ecNumber>
    </recommendedName>
</protein>
<evidence type="ECO:0000256" key="8">
    <source>
        <dbReference type="ARBA" id="ARBA00048679"/>
    </source>
</evidence>
<dbReference type="Pfam" id="PF00069">
    <property type="entry name" value="Pkinase"/>
    <property type="match status" value="1"/>
</dbReference>
<evidence type="ECO:0000256" key="3">
    <source>
        <dbReference type="ARBA" id="ARBA00022679"/>
    </source>
</evidence>
<keyword evidence="12" id="KW-1185">Reference proteome</keyword>
<dbReference type="InterPro" id="IPR011009">
    <property type="entry name" value="Kinase-like_dom_sf"/>
</dbReference>
<evidence type="ECO:0000256" key="9">
    <source>
        <dbReference type="PROSITE-ProRule" id="PRU10141"/>
    </source>
</evidence>
<dbReference type="PANTHER" id="PTHR24361">
    <property type="entry name" value="MITOGEN-ACTIVATED KINASE KINASE KINASE"/>
    <property type="match status" value="1"/>
</dbReference>
<dbReference type="PANTHER" id="PTHR24361:SF433">
    <property type="entry name" value="PROTEIN KINASE DOMAIN-CONTAINING PROTEIN"/>
    <property type="match status" value="1"/>
</dbReference>
<evidence type="ECO:0000313" key="11">
    <source>
        <dbReference type="EMBL" id="QHR78447.1"/>
    </source>
</evidence>
<dbReference type="KEGG" id="vg:65103217"/>
<sequence>MNEDCQKFFSNPYVNPKTNRKILKNKETYKKLVKECGGDPWQIEKIKIPHRYAGIAAFDRIYDPPDSQLRFIDAASISKIFNPNVYTLKNRKCNRFQIRKLVKTLDVDKISHCMSGEDRAFIEKLDDVWPIGSGSFGNVYLVKLKDAFFVVKEALLAQCDKDVPESCGKFDDWTIEETPYELGVQTMANQALDARYTQNFIYTIGAGTCRECAIEIFSRVKIGKCYTVLMEPAAFSLAEILDDLTAEEALNAMQQLLMGLTVLHGEYGVLHRDIKAHNVLVLPGPDKGYFQYKIEDRTFYIPCMGRIYTLADFGVSQIFNPDYKKMNAMMGTRNFEVIRNSNIVEWGKAAGLEYDIVPFSTKFKPKFYKNKVYLNPNKHFKKWWKTPKEAHGLYTVNHFTLTEDLEPSVQVNLSDMRRFPPQEFVGDVQDVMRIFVGGPQYFQKHYHYKQPLKHPLFHKLKYMTLYDPVFGLNLLYLNPIKYIYPDVLVAFLFPELTNPGSSEAVDYFAWDNRVLTTSEIDKY</sequence>
<dbReference type="InterPro" id="IPR000719">
    <property type="entry name" value="Prot_kinase_dom"/>
</dbReference>
<organism evidence="11 12">
    <name type="scientific">Lymphocystis disease virus 4</name>
    <dbReference type="NCBI Taxonomy" id="2704413"/>
    <lineage>
        <taxon>Viruses</taxon>
        <taxon>Varidnaviria</taxon>
        <taxon>Bamfordvirae</taxon>
        <taxon>Nucleocytoviricota</taxon>
        <taxon>Megaviricetes</taxon>
        <taxon>Pimascovirales</taxon>
        <taxon>Pimascovirales incertae sedis</taxon>
        <taxon>Iridoviridae</taxon>
        <taxon>Alphairidovirinae</taxon>
        <taxon>Lymphocystivirus</taxon>
        <taxon>Lymphocystivirus micropogonias1</taxon>
    </lineage>
</organism>
<dbReference type="GO" id="GO:0004674">
    <property type="term" value="F:protein serine/threonine kinase activity"/>
    <property type="evidence" value="ECO:0007669"/>
    <property type="project" value="UniProtKB-KW"/>
</dbReference>
<evidence type="ECO:0000256" key="4">
    <source>
        <dbReference type="ARBA" id="ARBA00022741"/>
    </source>
</evidence>
<dbReference type="InterPro" id="IPR014901">
    <property type="entry name" value="2-cysteine_adaptor"/>
</dbReference>
<dbReference type="PROSITE" id="PS00107">
    <property type="entry name" value="PROTEIN_KINASE_ATP"/>
    <property type="match status" value="1"/>
</dbReference>
<comment type="catalytic activity">
    <reaction evidence="8">
        <text>L-seryl-[protein] + ATP = O-phospho-L-seryl-[protein] + ADP + H(+)</text>
        <dbReference type="Rhea" id="RHEA:17989"/>
        <dbReference type="Rhea" id="RHEA-COMP:9863"/>
        <dbReference type="Rhea" id="RHEA-COMP:11604"/>
        <dbReference type="ChEBI" id="CHEBI:15378"/>
        <dbReference type="ChEBI" id="CHEBI:29999"/>
        <dbReference type="ChEBI" id="CHEBI:30616"/>
        <dbReference type="ChEBI" id="CHEBI:83421"/>
        <dbReference type="ChEBI" id="CHEBI:456216"/>
        <dbReference type="EC" id="2.7.11.1"/>
    </reaction>
</comment>
<keyword evidence="4 9" id="KW-0547">Nucleotide-binding</keyword>
<evidence type="ECO:0000256" key="5">
    <source>
        <dbReference type="ARBA" id="ARBA00022777"/>
    </source>
</evidence>
<dbReference type="Gene3D" id="1.10.510.10">
    <property type="entry name" value="Transferase(Phosphotransferase) domain 1"/>
    <property type="match status" value="1"/>
</dbReference>
<keyword evidence="2" id="KW-0723">Serine/threonine-protein kinase</keyword>
<evidence type="ECO:0000256" key="1">
    <source>
        <dbReference type="ARBA" id="ARBA00012513"/>
    </source>
</evidence>
<feature type="domain" description="Protein kinase" evidence="10">
    <location>
        <begin position="125"/>
        <end position="457"/>
    </location>
</feature>
<dbReference type="GO" id="GO:0005524">
    <property type="term" value="F:ATP binding"/>
    <property type="evidence" value="ECO:0007669"/>
    <property type="project" value="UniProtKB-UniRule"/>
</dbReference>
<evidence type="ECO:0000256" key="7">
    <source>
        <dbReference type="ARBA" id="ARBA00047899"/>
    </source>
</evidence>
<dbReference type="RefSeq" id="YP_010087884.1">
    <property type="nucleotide sequence ID" value="NC_055603.1"/>
</dbReference>
<dbReference type="Pfam" id="PF08793">
    <property type="entry name" value="2C_adapt"/>
    <property type="match status" value="1"/>
</dbReference>
<feature type="binding site" evidence="9">
    <location>
        <position position="152"/>
    </location>
    <ligand>
        <name>ATP</name>
        <dbReference type="ChEBI" id="CHEBI:30616"/>
    </ligand>
</feature>
<dbReference type="SUPFAM" id="SSF56112">
    <property type="entry name" value="Protein kinase-like (PK-like)"/>
    <property type="match status" value="1"/>
</dbReference>
<dbReference type="Proteomes" id="UP000678193">
    <property type="component" value="Segment"/>
</dbReference>
<dbReference type="InterPro" id="IPR017441">
    <property type="entry name" value="Protein_kinase_ATP_BS"/>
</dbReference>
<evidence type="ECO:0000256" key="2">
    <source>
        <dbReference type="ARBA" id="ARBA00022527"/>
    </source>
</evidence>
<reference evidence="11" key="1">
    <citation type="journal article" date="2020" name="Arch. Virol.">
        <title>Complete genome sequence and analysis of a novel lymphocystivirus detected in whitemouth croaker (Micropogonias furnieri): lymphocystis disease virus 4.</title>
        <authorList>
            <person name="Doszpoly A."/>
            <person name="Kajan G.L."/>
            <person name="Puentes R."/>
            <person name="Perretta A."/>
        </authorList>
    </citation>
    <scope>NUCLEOTIDE SEQUENCE</scope>
    <source>
        <strain evidence="11">LCDV-WC</strain>
    </source>
</reference>
<dbReference type="EMBL" id="MN803438">
    <property type="protein sequence ID" value="QHR78447.1"/>
    <property type="molecule type" value="Genomic_DNA"/>
</dbReference>
<name>A0A6B9XM11_9VIRU</name>
<dbReference type="SMART" id="SM00220">
    <property type="entry name" value="S_TKc"/>
    <property type="match status" value="1"/>
</dbReference>